<dbReference type="OrthoDB" id="2977329at2759"/>
<keyword evidence="3" id="KW-1185">Reference proteome</keyword>
<evidence type="ECO:0000313" key="2">
    <source>
        <dbReference type="EMBL" id="KAF9494468.1"/>
    </source>
</evidence>
<dbReference type="EMBL" id="MU154572">
    <property type="protein sequence ID" value="KAF9494468.1"/>
    <property type="molecule type" value="Genomic_DNA"/>
</dbReference>
<dbReference type="InterPro" id="IPR001810">
    <property type="entry name" value="F-box_dom"/>
</dbReference>
<gene>
    <name evidence="2" type="ORF">BDN71DRAFT_979355</name>
</gene>
<dbReference type="Proteomes" id="UP000807025">
    <property type="component" value="Unassembled WGS sequence"/>
</dbReference>
<proteinExistence type="predicted"/>
<dbReference type="AlphaFoldDB" id="A0A9P6DFE7"/>
<organism evidence="2 3">
    <name type="scientific">Pleurotus eryngii</name>
    <name type="common">Boletus of the steppes</name>
    <dbReference type="NCBI Taxonomy" id="5323"/>
    <lineage>
        <taxon>Eukaryota</taxon>
        <taxon>Fungi</taxon>
        <taxon>Dikarya</taxon>
        <taxon>Basidiomycota</taxon>
        <taxon>Agaricomycotina</taxon>
        <taxon>Agaricomycetes</taxon>
        <taxon>Agaricomycetidae</taxon>
        <taxon>Agaricales</taxon>
        <taxon>Pleurotineae</taxon>
        <taxon>Pleurotaceae</taxon>
        <taxon>Pleurotus</taxon>
    </lineage>
</organism>
<name>A0A9P6DFE7_PLEER</name>
<feature type="domain" description="F-box" evidence="1">
    <location>
        <begin position="10"/>
        <end position="56"/>
    </location>
</feature>
<accession>A0A9P6DFE7</accession>
<sequence length="407" mass="46136">MATMYGINSFQTLPTELVSLVVQELLYDRNSLKACASTCRRWRSIALPFLFPRLCLPDSTAFLRAYQFFVLDAPRAGAGIWQSVREMVVDPHSPLSHLASESSTPVWHDRHCMLAFLRAFPRLKALHCSLAVASLISSSLPQSLITTLDIHGWRYDILSFTKLLRAASGTLRTLTLKDIRFPVCHGGKVHTFSPLQVSMLALTELSVICCENLRFFPCVIQMPNVETLRLDSCDMPFTASLPALLKTLVIQREQVPAHTDTDTGKLLSTDNVVIVCHSTDWLRRRLQHTIAQICVQSRIKHLELVLLGIGEIITHPYLTLADHSAFLQEDGLEEWVVRLHKDGLLERLIITAERSRPSFLQELRARFPLLQRLGILDIQTESPSVLAPPCRRYVESFTGTWTWTRSW</sequence>
<evidence type="ECO:0000259" key="1">
    <source>
        <dbReference type="Pfam" id="PF12937"/>
    </source>
</evidence>
<evidence type="ECO:0000313" key="3">
    <source>
        <dbReference type="Proteomes" id="UP000807025"/>
    </source>
</evidence>
<dbReference type="Pfam" id="PF12937">
    <property type="entry name" value="F-box-like"/>
    <property type="match status" value="1"/>
</dbReference>
<dbReference type="SUPFAM" id="SSF81383">
    <property type="entry name" value="F-box domain"/>
    <property type="match status" value="1"/>
</dbReference>
<protein>
    <recommendedName>
        <fullName evidence="1">F-box domain-containing protein</fullName>
    </recommendedName>
</protein>
<dbReference type="InterPro" id="IPR036047">
    <property type="entry name" value="F-box-like_dom_sf"/>
</dbReference>
<reference evidence="2" key="1">
    <citation type="submission" date="2020-11" db="EMBL/GenBank/DDBJ databases">
        <authorList>
            <consortium name="DOE Joint Genome Institute"/>
            <person name="Ahrendt S."/>
            <person name="Riley R."/>
            <person name="Andreopoulos W."/>
            <person name="Labutti K."/>
            <person name="Pangilinan J."/>
            <person name="Ruiz-Duenas F.J."/>
            <person name="Barrasa J.M."/>
            <person name="Sanchez-Garcia M."/>
            <person name="Camarero S."/>
            <person name="Miyauchi S."/>
            <person name="Serrano A."/>
            <person name="Linde D."/>
            <person name="Babiker R."/>
            <person name="Drula E."/>
            <person name="Ayuso-Fernandez I."/>
            <person name="Pacheco R."/>
            <person name="Padilla G."/>
            <person name="Ferreira P."/>
            <person name="Barriuso J."/>
            <person name="Kellner H."/>
            <person name="Castanera R."/>
            <person name="Alfaro M."/>
            <person name="Ramirez L."/>
            <person name="Pisabarro A.G."/>
            <person name="Kuo A."/>
            <person name="Tritt A."/>
            <person name="Lipzen A."/>
            <person name="He G."/>
            <person name="Yan M."/>
            <person name="Ng V."/>
            <person name="Cullen D."/>
            <person name="Martin F."/>
            <person name="Rosso M.-N."/>
            <person name="Henrissat B."/>
            <person name="Hibbett D."/>
            <person name="Martinez A.T."/>
            <person name="Grigoriev I.V."/>
        </authorList>
    </citation>
    <scope>NUCLEOTIDE SEQUENCE</scope>
    <source>
        <strain evidence="2">ATCC 90797</strain>
    </source>
</reference>
<comment type="caution">
    <text evidence="2">The sequence shown here is derived from an EMBL/GenBank/DDBJ whole genome shotgun (WGS) entry which is preliminary data.</text>
</comment>